<reference evidence="1 2" key="1">
    <citation type="submission" date="2018-04" db="EMBL/GenBank/DDBJ databases">
        <authorList>
            <person name="Zhang X."/>
            <person name="Yuan J."/>
            <person name="Li F."/>
            <person name="Xiang J."/>
        </authorList>
    </citation>
    <scope>NUCLEOTIDE SEQUENCE [LARGE SCALE GENOMIC DNA]</scope>
    <source>
        <tissue evidence="1">Muscle</tissue>
    </source>
</reference>
<accession>A0A423T1X9</accession>
<gene>
    <name evidence="1" type="ORF">C7M84_011229</name>
</gene>
<dbReference type="AlphaFoldDB" id="A0A423T1X9"/>
<dbReference type="Proteomes" id="UP000283509">
    <property type="component" value="Unassembled WGS sequence"/>
</dbReference>
<reference evidence="1 2" key="2">
    <citation type="submission" date="2019-01" db="EMBL/GenBank/DDBJ databases">
        <title>The decoding of complex shrimp genome reveals the adaptation for benthos swimmer, frequently molting mechanism and breeding impact on genome.</title>
        <authorList>
            <person name="Sun Y."/>
            <person name="Gao Y."/>
            <person name="Yu Y."/>
        </authorList>
    </citation>
    <scope>NUCLEOTIDE SEQUENCE [LARGE SCALE GENOMIC DNA]</scope>
    <source>
        <tissue evidence="1">Muscle</tissue>
    </source>
</reference>
<sequence length="190" mass="20936">MDRFDFVSRGNEALVTFHSDWSVVGAGARGRWRAVDTSGCPFQELTEPEGVITSPNFPDFNLGGLDCTTTIRAKGELRVVRGPPFRVAPLDARETRWLSAVAAVFHDFPVFPSTRASDCTDTTGYQGRCTQTSPTTRKWSRISLPGCFPLPHALPPFPFSLCPIGFLSALTTPAKLGRRWSNYVAPFLCH</sequence>
<evidence type="ECO:0000313" key="2">
    <source>
        <dbReference type="Proteomes" id="UP000283509"/>
    </source>
</evidence>
<proteinExistence type="predicted"/>
<comment type="caution">
    <text evidence="1">The sequence shown here is derived from an EMBL/GenBank/DDBJ whole genome shotgun (WGS) entry which is preliminary data.</text>
</comment>
<dbReference type="Gene3D" id="2.60.120.290">
    <property type="entry name" value="Spermadhesin, CUB domain"/>
    <property type="match status" value="1"/>
</dbReference>
<dbReference type="InterPro" id="IPR035914">
    <property type="entry name" value="Sperma_CUB_dom_sf"/>
</dbReference>
<evidence type="ECO:0000313" key="1">
    <source>
        <dbReference type="EMBL" id="ROT70500.1"/>
    </source>
</evidence>
<dbReference type="EMBL" id="QCYY01002418">
    <property type="protein sequence ID" value="ROT70500.1"/>
    <property type="molecule type" value="Genomic_DNA"/>
</dbReference>
<name>A0A423T1X9_PENVA</name>
<evidence type="ECO:0008006" key="3">
    <source>
        <dbReference type="Google" id="ProtNLM"/>
    </source>
</evidence>
<dbReference type="SUPFAM" id="SSF49854">
    <property type="entry name" value="Spermadhesin, CUB domain"/>
    <property type="match status" value="1"/>
</dbReference>
<organism evidence="1 2">
    <name type="scientific">Penaeus vannamei</name>
    <name type="common">Whiteleg shrimp</name>
    <name type="synonym">Litopenaeus vannamei</name>
    <dbReference type="NCBI Taxonomy" id="6689"/>
    <lineage>
        <taxon>Eukaryota</taxon>
        <taxon>Metazoa</taxon>
        <taxon>Ecdysozoa</taxon>
        <taxon>Arthropoda</taxon>
        <taxon>Crustacea</taxon>
        <taxon>Multicrustacea</taxon>
        <taxon>Malacostraca</taxon>
        <taxon>Eumalacostraca</taxon>
        <taxon>Eucarida</taxon>
        <taxon>Decapoda</taxon>
        <taxon>Dendrobranchiata</taxon>
        <taxon>Penaeoidea</taxon>
        <taxon>Penaeidae</taxon>
        <taxon>Penaeus</taxon>
    </lineage>
</organism>
<protein>
    <recommendedName>
        <fullName evidence="3">CUB domain-containing protein</fullName>
    </recommendedName>
</protein>
<keyword evidence="2" id="KW-1185">Reference proteome</keyword>